<keyword evidence="1" id="KW-0812">Transmembrane</keyword>
<gene>
    <name evidence="2" type="ORF">UFOPK1908_01328</name>
</gene>
<sequence length="368" mass="40193">MVQSPVLTRWARVTTAAANPLYFTAFLAFAALAVTVLKTGIGIHPEWHRLLDGAIHWQDISQSPLLAEGDASLRSNVVESWLSGALGFQSPKRYLTFAMVLAAIAIVLPIALAYRKDNTQRVKLAFIFVAGGSLAPIALSWIGGYDAVSIITLITAVMVRKQWISLIAWFVLAMNHAPVALLAFLAWVPIALVIWKRDATARIVTSALATIAGAGAMHVITNAWGGSTDRFALFTAIPFDALWHAYITMLPITVFSILGIGWIVLADRSLRRSTIGKVLIIESLAISLLIPLIAIDATRITGMIALAPIFTWIAHAQLNTPATERIWRRTWLIAAIVPIFMVWQGAILHPGWGNIDLVQRAFDGQVIR</sequence>
<feature type="transmembrane region" description="Helical" evidence="1">
    <location>
        <begin position="163"/>
        <end position="195"/>
    </location>
</feature>
<keyword evidence="1" id="KW-1133">Transmembrane helix</keyword>
<organism evidence="2">
    <name type="scientific">freshwater metagenome</name>
    <dbReference type="NCBI Taxonomy" id="449393"/>
    <lineage>
        <taxon>unclassified sequences</taxon>
        <taxon>metagenomes</taxon>
        <taxon>ecological metagenomes</taxon>
    </lineage>
</organism>
<name>A0A6J6IW13_9ZZZZ</name>
<evidence type="ECO:0000256" key="1">
    <source>
        <dbReference type="SAM" id="Phobius"/>
    </source>
</evidence>
<feature type="transmembrane region" description="Helical" evidence="1">
    <location>
        <begin position="207"/>
        <end position="225"/>
    </location>
</feature>
<feature type="transmembrane region" description="Helical" evidence="1">
    <location>
        <begin position="245"/>
        <end position="266"/>
    </location>
</feature>
<feature type="transmembrane region" description="Helical" evidence="1">
    <location>
        <begin position="94"/>
        <end position="112"/>
    </location>
</feature>
<accession>A0A6J6IW13</accession>
<feature type="transmembrane region" description="Helical" evidence="1">
    <location>
        <begin position="300"/>
        <end position="318"/>
    </location>
</feature>
<reference evidence="2" key="1">
    <citation type="submission" date="2020-05" db="EMBL/GenBank/DDBJ databases">
        <authorList>
            <person name="Chiriac C."/>
            <person name="Salcher M."/>
            <person name="Ghai R."/>
            <person name="Kavagutti S V."/>
        </authorList>
    </citation>
    <scope>NUCLEOTIDE SEQUENCE</scope>
</reference>
<dbReference type="AlphaFoldDB" id="A0A6J6IW13"/>
<dbReference type="EMBL" id="CAEZVB010000084">
    <property type="protein sequence ID" value="CAB4628594.1"/>
    <property type="molecule type" value="Genomic_DNA"/>
</dbReference>
<evidence type="ECO:0000313" key="2">
    <source>
        <dbReference type="EMBL" id="CAB4628594.1"/>
    </source>
</evidence>
<proteinExistence type="predicted"/>
<protein>
    <submittedName>
        <fullName evidence="2">Unannotated protein</fullName>
    </submittedName>
</protein>
<feature type="transmembrane region" description="Helical" evidence="1">
    <location>
        <begin position="124"/>
        <end position="143"/>
    </location>
</feature>
<keyword evidence="1" id="KW-0472">Membrane</keyword>
<feature type="transmembrane region" description="Helical" evidence="1">
    <location>
        <begin position="278"/>
        <end position="294"/>
    </location>
</feature>
<feature type="transmembrane region" description="Helical" evidence="1">
    <location>
        <begin position="330"/>
        <end position="352"/>
    </location>
</feature>
<feature type="transmembrane region" description="Helical" evidence="1">
    <location>
        <begin position="21"/>
        <end position="41"/>
    </location>
</feature>